<dbReference type="Proteomes" id="UP001055879">
    <property type="component" value="Linkage Group LG08"/>
</dbReference>
<gene>
    <name evidence="1" type="ORF">L6452_23749</name>
</gene>
<name>A0ACB9A7K0_ARCLA</name>
<dbReference type="EMBL" id="CM042054">
    <property type="protein sequence ID" value="KAI3706184.1"/>
    <property type="molecule type" value="Genomic_DNA"/>
</dbReference>
<proteinExistence type="predicted"/>
<sequence length="116" mass="12784">MLFSPSHSPSVALVPPFPSQIRCNLEQKSRLHVDLHSLTREVELTGSAEPISVVFVEVNDEIRSSKQCDICMDEDATFNEGGDVRLPSDSSDMDFEVVGALESKLLSAKSCKKNLF</sequence>
<accession>A0ACB9A7K0</accession>
<evidence type="ECO:0000313" key="1">
    <source>
        <dbReference type="EMBL" id="KAI3706184.1"/>
    </source>
</evidence>
<reference evidence="2" key="1">
    <citation type="journal article" date="2022" name="Mol. Ecol. Resour.">
        <title>The genomes of chicory, endive, great burdock and yacon provide insights into Asteraceae palaeo-polyploidization history and plant inulin production.</title>
        <authorList>
            <person name="Fan W."/>
            <person name="Wang S."/>
            <person name="Wang H."/>
            <person name="Wang A."/>
            <person name="Jiang F."/>
            <person name="Liu H."/>
            <person name="Zhao H."/>
            <person name="Xu D."/>
            <person name="Zhang Y."/>
        </authorList>
    </citation>
    <scope>NUCLEOTIDE SEQUENCE [LARGE SCALE GENOMIC DNA]</scope>
    <source>
        <strain evidence="2">cv. Niubang</strain>
    </source>
</reference>
<reference evidence="1 2" key="2">
    <citation type="journal article" date="2022" name="Mol. Ecol. Resour.">
        <title>The genomes of chicory, endive, great burdock and yacon provide insights into Asteraceae paleo-polyploidization history and plant inulin production.</title>
        <authorList>
            <person name="Fan W."/>
            <person name="Wang S."/>
            <person name="Wang H."/>
            <person name="Wang A."/>
            <person name="Jiang F."/>
            <person name="Liu H."/>
            <person name="Zhao H."/>
            <person name="Xu D."/>
            <person name="Zhang Y."/>
        </authorList>
    </citation>
    <scope>NUCLEOTIDE SEQUENCE [LARGE SCALE GENOMIC DNA]</scope>
    <source>
        <strain evidence="2">cv. Niubang</strain>
    </source>
</reference>
<comment type="caution">
    <text evidence="1">The sequence shown here is derived from an EMBL/GenBank/DDBJ whole genome shotgun (WGS) entry which is preliminary data.</text>
</comment>
<keyword evidence="2" id="KW-1185">Reference proteome</keyword>
<evidence type="ECO:0000313" key="2">
    <source>
        <dbReference type="Proteomes" id="UP001055879"/>
    </source>
</evidence>
<organism evidence="1 2">
    <name type="scientific">Arctium lappa</name>
    <name type="common">Greater burdock</name>
    <name type="synonym">Lappa major</name>
    <dbReference type="NCBI Taxonomy" id="4217"/>
    <lineage>
        <taxon>Eukaryota</taxon>
        <taxon>Viridiplantae</taxon>
        <taxon>Streptophyta</taxon>
        <taxon>Embryophyta</taxon>
        <taxon>Tracheophyta</taxon>
        <taxon>Spermatophyta</taxon>
        <taxon>Magnoliopsida</taxon>
        <taxon>eudicotyledons</taxon>
        <taxon>Gunneridae</taxon>
        <taxon>Pentapetalae</taxon>
        <taxon>asterids</taxon>
        <taxon>campanulids</taxon>
        <taxon>Asterales</taxon>
        <taxon>Asteraceae</taxon>
        <taxon>Carduoideae</taxon>
        <taxon>Cardueae</taxon>
        <taxon>Arctiinae</taxon>
        <taxon>Arctium</taxon>
    </lineage>
</organism>
<protein>
    <submittedName>
        <fullName evidence="1">Uncharacterized protein</fullName>
    </submittedName>
</protein>